<feature type="transmembrane region" description="Helical" evidence="6">
    <location>
        <begin position="281"/>
        <end position="298"/>
    </location>
</feature>
<evidence type="ECO:0000256" key="2">
    <source>
        <dbReference type="ARBA" id="ARBA00022448"/>
    </source>
</evidence>
<dbReference type="GO" id="GO:0016020">
    <property type="term" value="C:membrane"/>
    <property type="evidence" value="ECO:0007669"/>
    <property type="project" value="UniProtKB-SubCell"/>
</dbReference>
<comment type="caution">
    <text evidence="7">The sequence shown here is derived from an EMBL/GenBank/DDBJ whole genome shotgun (WGS) entry which is preliminary data.</text>
</comment>
<protein>
    <submittedName>
        <fullName evidence="7">OPT/YSL family transporter</fullName>
    </submittedName>
</protein>
<accession>A0A9D1TM40</accession>
<proteinExistence type="predicted"/>
<feature type="transmembrane region" description="Helical" evidence="6">
    <location>
        <begin position="388"/>
        <end position="410"/>
    </location>
</feature>
<evidence type="ECO:0000256" key="1">
    <source>
        <dbReference type="ARBA" id="ARBA00004141"/>
    </source>
</evidence>
<reference evidence="7" key="1">
    <citation type="journal article" date="2021" name="PeerJ">
        <title>Extensive microbial diversity within the chicken gut microbiome revealed by metagenomics and culture.</title>
        <authorList>
            <person name="Gilroy R."/>
            <person name="Ravi A."/>
            <person name="Getino M."/>
            <person name="Pursley I."/>
            <person name="Horton D.L."/>
            <person name="Alikhan N.F."/>
            <person name="Baker D."/>
            <person name="Gharbi K."/>
            <person name="Hall N."/>
            <person name="Watson M."/>
            <person name="Adriaenssens E.M."/>
            <person name="Foster-Nyarko E."/>
            <person name="Jarju S."/>
            <person name="Secka A."/>
            <person name="Antonio M."/>
            <person name="Oren A."/>
            <person name="Chaudhuri R.R."/>
            <person name="La Ragione R."/>
            <person name="Hildebrand F."/>
            <person name="Pallen M.J."/>
        </authorList>
    </citation>
    <scope>NUCLEOTIDE SEQUENCE</scope>
    <source>
        <strain evidence="7">Gambia11-129</strain>
    </source>
</reference>
<dbReference type="PANTHER" id="PTHR31645:SF0">
    <property type="entry name" value="OLIGOPEPTIDE TRANSPORTER YGL114W-RELATED"/>
    <property type="match status" value="1"/>
</dbReference>
<evidence type="ECO:0000313" key="8">
    <source>
        <dbReference type="Proteomes" id="UP000823936"/>
    </source>
</evidence>
<comment type="subcellular location">
    <subcellularLocation>
        <location evidence="1">Membrane</location>
        <topology evidence="1">Multi-pass membrane protein</topology>
    </subcellularLocation>
</comment>
<keyword evidence="4 6" id="KW-1133">Transmembrane helix</keyword>
<keyword evidence="3 6" id="KW-0812">Transmembrane</keyword>
<dbReference type="PANTHER" id="PTHR31645">
    <property type="entry name" value="OLIGOPEPTIDE TRANSPORTER YGL114W-RELATED"/>
    <property type="match status" value="1"/>
</dbReference>
<feature type="transmembrane region" description="Helical" evidence="6">
    <location>
        <begin position="304"/>
        <end position="323"/>
    </location>
</feature>
<reference evidence="7" key="2">
    <citation type="submission" date="2021-04" db="EMBL/GenBank/DDBJ databases">
        <authorList>
            <person name="Gilroy R."/>
        </authorList>
    </citation>
    <scope>NUCLEOTIDE SEQUENCE</scope>
    <source>
        <strain evidence="7">Gambia11-129</strain>
    </source>
</reference>
<evidence type="ECO:0000313" key="7">
    <source>
        <dbReference type="EMBL" id="HIV98279.1"/>
    </source>
</evidence>
<feature type="transmembrane region" description="Helical" evidence="6">
    <location>
        <begin position="37"/>
        <end position="55"/>
    </location>
</feature>
<evidence type="ECO:0000256" key="6">
    <source>
        <dbReference type="SAM" id="Phobius"/>
    </source>
</evidence>
<sequence length="526" mass="55199">MKNRFYPLTVRGLITGILGLIVITTSSMYTALKMGALPWPTVFVTVVSMAVLSKAKGSTLQEINCTHTLMSAGAMVAGGLAFTLPGLWMINPSSELSLFSVIVVSVTGAILGTLFTSLNRKHLIEEEKLPYPMGNAAYNTLTCTKDRTGALTLFSSMGGSVLFTLIRDAWGKIPSVLTVFSGNAYFPALQVWVSPMALGIGAVIGPVLAGMWFLGMVLGYYVITPVGTYFFGSELTNAFRNDLGIGLMIGTGIGIFIKAIYSIFKKMVKKENRKAFDKNKAFMFLIICLLSITVLALLTEITIAEAILLIPGIYLATYLSAMLTGQTGVNPMEVFAILVLLFVAAVVSSTLTSLFLIAATVAVAAGLTGDVMNDLKSGYMLKTPVHSQLVGEGIGGVIGAVVASLVLFALKGAYGSFGAGTLLPAPQASAVSLMVSGLSSIPGFVFGLFIGALLYLLNAPSATLGLGVYLATNISSIMGLGALCAFIFRKTIKDREKCDSNISLVSSGFLGGEGITGVLIAIASMF</sequence>
<dbReference type="EMBL" id="DXHU01000005">
    <property type="protein sequence ID" value="HIV98279.1"/>
    <property type="molecule type" value="Genomic_DNA"/>
</dbReference>
<feature type="transmembrane region" description="Helical" evidence="6">
    <location>
        <begin position="243"/>
        <end position="261"/>
    </location>
</feature>
<feature type="transmembrane region" description="Helical" evidence="6">
    <location>
        <begin position="335"/>
        <end position="368"/>
    </location>
</feature>
<keyword evidence="2" id="KW-0813">Transport</keyword>
<name>A0A9D1TM40_9SPIO</name>
<feature type="transmembrane region" description="Helical" evidence="6">
    <location>
        <begin position="67"/>
        <end position="90"/>
    </location>
</feature>
<dbReference type="InterPro" id="IPR045035">
    <property type="entry name" value="YSL-like"/>
</dbReference>
<organism evidence="7 8">
    <name type="scientific">Candidatus Ornithospirochaeta avicola</name>
    <dbReference type="NCBI Taxonomy" id="2840896"/>
    <lineage>
        <taxon>Bacteria</taxon>
        <taxon>Pseudomonadati</taxon>
        <taxon>Spirochaetota</taxon>
        <taxon>Spirochaetia</taxon>
        <taxon>Spirochaetales</taxon>
        <taxon>Spirochaetaceae</taxon>
        <taxon>Spirochaetaceae incertae sedis</taxon>
        <taxon>Candidatus Ornithospirochaeta</taxon>
    </lineage>
</organism>
<dbReference type="InterPro" id="IPR004813">
    <property type="entry name" value="OPT"/>
</dbReference>
<dbReference type="GO" id="GO:0035673">
    <property type="term" value="F:oligopeptide transmembrane transporter activity"/>
    <property type="evidence" value="ECO:0007669"/>
    <property type="project" value="InterPro"/>
</dbReference>
<feature type="transmembrane region" description="Helical" evidence="6">
    <location>
        <begin position="500"/>
        <end position="523"/>
    </location>
</feature>
<dbReference type="AlphaFoldDB" id="A0A9D1TM40"/>
<dbReference type="Pfam" id="PF03169">
    <property type="entry name" value="OPT"/>
    <property type="match status" value="1"/>
</dbReference>
<feature type="transmembrane region" description="Helical" evidence="6">
    <location>
        <begin position="468"/>
        <end position="488"/>
    </location>
</feature>
<feature type="transmembrane region" description="Helical" evidence="6">
    <location>
        <begin position="96"/>
        <end position="118"/>
    </location>
</feature>
<feature type="transmembrane region" description="Helical" evidence="6">
    <location>
        <begin position="431"/>
        <end position="456"/>
    </location>
</feature>
<keyword evidence="5 6" id="KW-0472">Membrane</keyword>
<dbReference type="Proteomes" id="UP000823936">
    <property type="component" value="Unassembled WGS sequence"/>
</dbReference>
<gene>
    <name evidence="7" type="ORF">IAB12_00680</name>
</gene>
<evidence type="ECO:0000256" key="4">
    <source>
        <dbReference type="ARBA" id="ARBA00022989"/>
    </source>
</evidence>
<evidence type="ECO:0000256" key="3">
    <source>
        <dbReference type="ARBA" id="ARBA00022692"/>
    </source>
</evidence>
<evidence type="ECO:0000256" key="5">
    <source>
        <dbReference type="ARBA" id="ARBA00023136"/>
    </source>
</evidence>
<feature type="transmembrane region" description="Helical" evidence="6">
    <location>
        <begin position="197"/>
        <end position="223"/>
    </location>
</feature>
<feature type="transmembrane region" description="Helical" evidence="6">
    <location>
        <begin position="12"/>
        <end position="31"/>
    </location>
</feature>